<evidence type="ECO:0008006" key="3">
    <source>
        <dbReference type="Google" id="ProtNLM"/>
    </source>
</evidence>
<evidence type="ECO:0000313" key="2">
    <source>
        <dbReference type="Proteomes" id="UP000318720"/>
    </source>
</evidence>
<name>A0AAE9B109_9ACTN</name>
<comment type="caution">
    <text evidence="1">The sequence shown here is derived from an EMBL/GenBank/DDBJ whole genome shotgun (WGS) entry which is preliminary data.</text>
</comment>
<protein>
    <recommendedName>
        <fullName evidence="3">Tat pathway signal protein</fullName>
    </recommendedName>
</protein>
<dbReference type="Proteomes" id="UP000318720">
    <property type="component" value="Unassembled WGS sequence"/>
</dbReference>
<reference evidence="1 2" key="1">
    <citation type="submission" date="2019-03" db="EMBL/GenBank/DDBJ databases">
        <title>Comparative genomic analyses of the sweetpotato soil rot pathogen, Streptomyces ipomoeae.</title>
        <authorList>
            <person name="Ruschel Soares N."/>
            <person name="Badger J.H."/>
            <person name="Huguet-Tapia J.C."/>
            <person name="Clark C.A."/>
            <person name="Pettis G.S."/>
        </authorList>
    </citation>
    <scope>NUCLEOTIDE SEQUENCE [LARGE SCALE GENOMIC DNA]</scope>
    <source>
        <strain evidence="1 2">88-35</strain>
    </source>
</reference>
<dbReference type="RefSeq" id="WP_141582595.1">
    <property type="nucleotide sequence ID" value="NZ_SPAZ01000142.1"/>
</dbReference>
<dbReference type="AlphaFoldDB" id="A0AAE9B109"/>
<dbReference type="InterPro" id="IPR011990">
    <property type="entry name" value="TPR-like_helical_dom_sf"/>
</dbReference>
<evidence type="ECO:0000313" key="1">
    <source>
        <dbReference type="EMBL" id="TQE34047.1"/>
    </source>
</evidence>
<sequence>MNQSRARNDALKEVLTEARLTYEQLAVDVRAVAAEAGDVLKTNKSAVGSWVRGGDPEPRTAAYIAEAISRRLGRHVAPTDLGFSVETSEGAPGAELGLGLGPDPMDTLRRIGEADIYRRKFLTNAAYSVAAAALPLGVEQAIEYEQRAAMVQRSKRAGRAELEAVRDMVDMFVRVDERHGGQHGRSAVVQYLRSDVAELVASSFATEAEKHEALMLAACVAYLCGWKSYDASEHGLAQRYYLQALALTRSTGDSLQEAWILRIMAHNGMDIRRPQHTLNLAEAALDRVRGRVDPATEALFAVTRARALATVRRGPEAAIQIRQAQDLIMRGSEAELPYWAALWGSARATVGSHTGKTFRALGDHANAEKHYAASARLRPKNGNERITALTLASQGEQQAAQGHLEAACDTWGKALDMFGGVRSARASSEVKSMRRQLAVFERRGVKAAAELDERARSWQFAYA</sequence>
<dbReference type="SUPFAM" id="SSF48452">
    <property type="entry name" value="TPR-like"/>
    <property type="match status" value="1"/>
</dbReference>
<gene>
    <name evidence="1" type="ORF">Sipo8835_16140</name>
</gene>
<dbReference type="EMBL" id="SPAZ01000142">
    <property type="protein sequence ID" value="TQE34047.1"/>
    <property type="molecule type" value="Genomic_DNA"/>
</dbReference>
<organism evidence="1 2">
    <name type="scientific">Streptomyces ipomoeae</name>
    <dbReference type="NCBI Taxonomy" id="103232"/>
    <lineage>
        <taxon>Bacteria</taxon>
        <taxon>Bacillati</taxon>
        <taxon>Actinomycetota</taxon>
        <taxon>Actinomycetes</taxon>
        <taxon>Kitasatosporales</taxon>
        <taxon>Streptomycetaceae</taxon>
        <taxon>Streptomyces</taxon>
    </lineage>
</organism>
<proteinExistence type="predicted"/>
<accession>A0AAE9B109</accession>
<dbReference type="Gene3D" id="1.25.40.10">
    <property type="entry name" value="Tetratricopeptide repeat domain"/>
    <property type="match status" value="1"/>
</dbReference>